<organism evidence="2 3">
    <name type="scientific">Kribbella capetownensis</name>
    <dbReference type="NCBI Taxonomy" id="1572659"/>
    <lineage>
        <taxon>Bacteria</taxon>
        <taxon>Bacillati</taxon>
        <taxon>Actinomycetota</taxon>
        <taxon>Actinomycetes</taxon>
        <taxon>Propionibacteriales</taxon>
        <taxon>Kribbellaceae</taxon>
        <taxon>Kribbella</taxon>
    </lineage>
</organism>
<dbReference type="RefSeq" id="WP_131515593.1">
    <property type="nucleotide sequence ID" value="NZ_SJKD01000005.1"/>
</dbReference>
<dbReference type="PANTHER" id="PTHR22893">
    <property type="entry name" value="NADH OXIDOREDUCTASE-RELATED"/>
    <property type="match status" value="1"/>
</dbReference>
<keyword evidence="3" id="KW-1185">Reference proteome</keyword>
<dbReference type="EMBL" id="SJKD01000005">
    <property type="protein sequence ID" value="TCC47523.1"/>
    <property type="molecule type" value="Genomic_DNA"/>
</dbReference>
<dbReference type="CDD" id="cd02803">
    <property type="entry name" value="OYE_like_FMN_family"/>
    <property type="match status" value="1"/>
</dbReference>
<feature type="domain" description="NADH:flavin oxidoreductase/NADH oxidase N-terminal" evidence="1">
    <location>
        <begin position="13"/>
        <end position="346"/>
    </location>
</feature>
<dbReference type="AlphaFoldDB" id="A0A4R0JK79"/>
<proteinExistence type="predicted"/>
<dbReference type="SUPFAM" id="SSF51395">
    <property type="entry name" value="FMN-linked oxidoreductases"/>
    <property type="match status" value="1"/>
</dbReference>
<name>A0A4R0JK79_9ACTN</name>
<dbReference type="GO" id="GO:0005829">
    <property type="term" value="C:cytosol"/>
    <property type="evidence" value="ECO:0007669"/>
    <property type="project" value="TreeGrafter"/>
</dbReference>
<dbReference type="OrthoDB" id="3169239at2"/>
<protein>
    <submittedName>
        <fullName evidence="2">NADH:flavin oxidoreductase</fullName>
    </submittedName>
</protein>
<evidence type="ECO:0000259" key="1">
    <source>
        <dbReference type="Pfam" id="PF00724"/>
    </source>
</evidence>
<dbReference type="Proteomes" id="UP000293342">
    <property type="component" value="Unassembled WGS sequence"/>
</dbReference>
<gene>
    <name evidence="2" type="ORF">E0H75_22365</name>
</gene>
<dbReference type="InterPro" id="IPR013785">
    <property type="entry name" value="Aldolase_TIM"/>
</dbReference>
<dbReference type="GO" id="GO:0016491">
    <property type="term" value="F:oxidoreductase activity"/>
    <property type="evidence" value="ECO:0007669"/>
    <property type="project" value="InterPro"/>
</dbReference>
<dbReference type="Gene3D" id="3.20.20.70">
    <property type="entry name" value="Aldolase class I"/>
    <property type="match status" value="1"/>
</dbReference>
<reference evidence="2 3" key="1">
    <citation type="submission" date="2019-02" db="EMBL/GenBank/DDBJ databases">
        <title>Kribbella capetownensis sp. nov. and Kribbella speibonae sp. nov., isolated from soil.</title>
        <authorList>
            <person name="Curtis S.M."/>
            <person name="Norton I."/>
            <person name="Everest G.J."/>
            <person name="Meyers P.R."/>
        </authorList>
    </citation>
    <scope>NUCLEOTIDE SEQUENCE [LARGE SCALE GENOMIC DNA]</scope>
    <source>
        <strain evidence="2 3">YM53</strain>
    </source>
</reference>
<dbReference type="GO" id="GO:0010181">
    <property type="term" value="F:FMN binding"/>
    <property type="evidence" value="ECO:0007669"/>
    <property type="project" value="InterPro"/>
</dbReference>
<accession>A0A4R0JK79</accession>
<evidence type="ECO:0000313" key="3">
    <source>
        <dbReference type="Proteomes" id="UP000293342"/>
    </source>
</evidence>
<dbReference type="InterPro" id="IPR045247">
    <property type="entry name" value="Oye-like"/>
</dbReference>
<comment type="caution">
    <text evidence="2">The sequence shown here is derived from an EMBL/GenBank/DDBJ whole genome shotgun (WGS) entry which is preliminary data.</text>
</comment>
<dbReference type="Pfam" id="PF00724">
    <property type="entry name" value="Oxidored_FMN"/>
    <property type="match status" value="1"/>
</dbReference>
<dbReference type="InterPro" id="IPR001155">
    <property type="entry name" value="OxRdtase_FMN_N"/>
</dbReference>
<evidence type="ECO:0000313" key="2">
    <source>
        <dbReference type="EMBL" id="TCC47523.1"/>
    </source>
</evidence>
<sequence>MELTTTPVHPALRPIGLGALELANRFAVAPMSRVSATPDGVPTDEMADYYAAFAEGGFGLVITEGTYTDPAYSQGYLNQPGLTTAAQVAGWREVTRRVHAAGRPILAQLMHAGAISQGNPHRAERVGPSAVPPIGEMLSEYGGQGPWPTPRELTESQLDEVITGFAASAVLAHEAGFDGVEIHGANGYLLDQFLTVYTNQRTDSYGGPVANRIRLTAEIAEAIVAATPPGFVVGVRLSQTKVNDLEYRWPGGAYDAEIVFETLAGQGVDYLHIASEGRDWLETARLPGGQTITGLARKVSGLPVIANGGMHNPARADRVLTDGHADLVSIARGALANPDLPRRLGNDHRLDRFDRRMLEPAATLANAKQWQTARS</sequence>
<dbReference type="PANTHER" id="PTHR22893:SF91">
    <property type="entry name" value="NADPH DEHYDROGENASE 2-RELATED"/>
    <property type="match status" value="1"/>
</dbReference>